<dbReference type="AlphaFoldDB" id="A0A6N3HW31"/>
<dbReference type="GO" id="GO:0016682">
    <property type="term" value="F:oxidoreductase activity, acting on diphenols and related substances as donors, oxygen as acceptor"/>
    <property type="evidence" value="ECO:0007669"/>
    <property type="project" value="TreeGrafter"/>
</dbReference>
<sequence length="308" mass="34109">MADLSALTLAFSLLMYVLLDGTDLGTGMLFALFRNEDDRRRMAASILPVWDANETWLVLMAAGLIALFPLAYGQVFVLLYVPLFVMLLALVARAVALEYRSDASIGAQRVLDGTMYISSFLAALSQGVMAGALLNNPAHAWFSFVPLLTGAGVVLAYLLAGCLWLRWRLQGDVGQRARRLAWLFWLLLLLAMVWLVLAGPPSILDAWQRPLGKLAWLMLAVFVVTTPLLLFTPWRILPLMSALGLMASWLALLMVANYPWILPGIMTVTQAAASPESQRFVLWGYAIAVPVTLIYNSWAFWIFRGKVT</sequence>
<evidence type="ECO:0000256" key="7">
    <source>
        <dbReference type="SAM" id="Phobius"/>
    </source>
</evidence>
<feature type="transmembrane region" description="Helical" evidence="7">
    <location>
        <begin position="54"/>
        <end position="72"/>
    </location>
</feature>
<keyword evidence="8" id="KW-0560">Oxidoreductase</keyword>
<dbReference type="GO" id="GO:0070069">
    <property type="term" value="C:cytochrome complex"/>
    <property type="evidence" value="ECO:0007669"/>
    <property type="project" value="TreeGrafter"/>
</dbReference>
<feature type="transmembrane region" description="Helical" evidence="7">
    <location>
        <begin position="6"/>
        <end position="33"/>
    </location>
</feature>
<feature type="transmembrane region" description="Helical" evidence="7">
    <location>
        <begin position="116"/>
        <end position="134"/>
    </location>
</feature>
<dbReference type="Pfam" id="PF02322">
    <property type="entry name" value="Cyt_bd_oxida_II"/>
    <property type="match status" value="1"/>
</dbReference>
<dbReference type="RefSeq" id="WP_156567599.1">
    <property type="nucleotide sequence ID" value="NZ_CACRTZ010000037.1"/>
</dbReference>
<gene>
    <name evidence="8" type="primary">cydB_3</name>
    <name evidence="8" type="ORF">EMLFYP7_04416</name>
</gene>
<dbReference type="EMBL" id="CACRTZ010000037">
    <property type="protein sequence ID" value="VYU80310.1"/>
    <property type="molecule type" value="Genomic_DNA"/>
</dbReference>
<name>A0A6N3HW31_9ENTR</name>
<keyword evidence="4 7" id="KW-0812">Transmembrane</keyword>
<proteinExistence type="inferred from homology"/>
<keyword evidence="3" id="KW-1003">Cell membrane</keyword>
<dbReference type="PANTHER" id="PTHR43141:SF4">
    <property type="entry name" value="CYTOCHROME BD2 SUBUNIT II"/>
    <property type="match status" value="1"/>
</dbReference>
<feature type="transmembrane region" description="Helical" evidence="7">
    <location>
        <begin position="140"/>
        <end position="160"/>
    </location>
</feature>
<evidence type="ECO:0000256" key="4">
    <source>
        <dbReference type="ARBA" id="ARBA00022692"/>
    </source>
</evidence>
<evidence type="ECO:0000256" key="3">
    <source>
        <dbReference type="ARBA" id="ARBA00022475"/>
    </source>
</evidence>
<feature type="transmembrane region" description="Helical" evidence="7">
    <location>
        <begin position="180"/>
        <end position="199"/>
    </location>
</feature>
<evidence type="ECO:0000313" key="8">
    <source>
        <dbReference type="EMBL" id="VYU80310.1"/>
    </source>
</evidence>
<evidence type="ECO:0000256" key="5">
    <source>
        <dbReference type="ARBA" id="ARBA00022989"/>
    </source>
</evidence>
<reference evidence="8" key="1">
    <citation type="submission" date="2019-11" db="EMBL/GenBank/DDBJ databases">
        <authorList>
            <person name="Feng L."/>
        </authorList>
    </citation>
    <scope>NUCLEOTIDE SEQUENCE</scope>
    <source>
        <strain evidence="8">EMassiliensisLFYP7</strain>
    </source>
</reference>
<comment type="subcellular location">
    <subcellularLocation>
        <location evidence="1">Cell membrane</location>
        <topology evidence="1">Multi-pass membrane protein</topology>
    </subcellularLocation>
</comment>
<evidence type="ECO:0000256" key="6">
    <source>
        <dbReference type="ARBA" id="ARBA00023136"/>
    </source>
</evidence>
<evidence type="ECO:0000256" key="2">
    <source>
        <dbReference type="ARBA" id="ARBA00007543"/>
    </source>
</evidence>
<dbReference type="InterPro" id="IPR003317">
    <property type="entry name" value="Cyt-d_oxidase_su2"/>
</dbReference>
<feature type="transmembrane region" description="Helical" evidence="7">
    <location>
        <begin position="78"/>
        <end position="96"/>
    </location>
</feature>
<comment type="similarity">
    <text evidence="2">Belongs to the cytochrome ubiquinol oxidase subunit 2 family.</text>
</comment>
<feature type="transmembrane region" description="Helical" evidence="7">
    <location>
        <begin position="243"/>
        <end position="262"/>
    </location>
</feature>
<dbReference type="GO" id="GO:0005886">
    <property type="term" value="C:plasma membrane"/>
    <property type="evidence" value="ECO:0007669"/>
    <property type="project" value="UniProtKB-SubCell"/>
</dbReference>
<keyword evidence="6 7" id="KW-0472">Membrane</keyword>
<feature type="transmembrane region" description="Helical" evidence="7">
    <location>
        <begin position="282"/>
        <end position="303"/>
    </location>
</feature>
<organism evidence="8">
    <name type="scientific">Phytobacter massiliensis</name>
    <dbReference type="NCBI Taxonomy" id="1485952"/>
    <lineage>
        <taxon>Bacteria</taxon>
        <taxon>Pseudomonadati</taxon>
        <taxon>Pseudomonadota</taxon>
        <taxon>Gammaproteobacteria</taxon>
        <taxon>Enterobacterales</taxon>
        <taxon>Enterobacteriaceae</taxon>
        <taxon>Phytobacter</taxon>
    </lineage>
</organism>
<feature type="transmembrane region" description="Helical" evidence="7">
    <location>
        <begin position="211"/>
        <end position="231"/>
    </location>
</feature>
<accession>A0A6N3HW31</accession>
<dbReference type="EC" id="1.10.3.10" evidence="8"/>
<dbReference type="GO" id="GO:0019646">
    <property type="term" value="P:aerobic electron transport chain"/>
    <property type="evidence" value="ECO:0007669"/>
    <property type="project" value="TreeGrafter"/>
</dbReference>
<keyword evidence="5 7" id="KW-1133">Transmembrane helix</keyword>
<dbReference type="GO" id="GO:0009055">
    <property type="term" value="F:electron transfer activity"/>
    <property type="evidence" value="ECO:0007669"/>
    <property type="project" value="TreeGrafter"/>
</dbReference>
<evidence type="ECO:0000256" key="1">
    <source>
        <dbReference type="ARBA" id="ARBA00004651"/>
    </source>
</evidence>
<dbReference type="PANTHER" id="PTHR43141">
    <property type="entry name" value="CYTOCHROME BD2 SUBUNIT II"/>
    <property type="match status" value="1"/>
</dbReference>
<protein>
    <submittedName>
        <fullName evidence="8">Cytochrome bd-I ubiquinol oxidase subunit 2</fullName>
        <ecNumber evidence="8">1.10.3.10</ecNumber>
    </submittedName>
</protein>